<keyword evidence="1" id="KW-1133">Transmembrane helix</keyword>
<evidence type="ECO:0000313" key="2">
    <source>
        <dbReference type="EMBL" id="PID56487.1"/>
    </source>
</evidence>
<gene>
    <name evidence="2" type="ORF">CSB45_11325</name>
</gene>
<name>A0A2G6E3E7_9BACT</name>
<reference evidence="2 3" key="1">
    <citation type="submission" date="2017-10" db="EMBL/GenBank/DDBJ databases">
        <title>Novel microbial diversity and functional potential in the marine mammal oral microbiome.</title>
        <authorList>
            <person name="Dudek N.K."/>
            <person name="Sun C.L."/>
            <person name="Burstein D."/>
            <person name="Kantor R.S."/>
            <person name="Aliaga Goltsman D.S."/>
            <person name="Bik E.M."/>
            <person name="Thomas B.C."/>
            <person name="Banfield J.F."/>
            <person name="Relman D.A."/>
        </authorList>
    </citation>
    <scope>NUCLEOTIDE SEQUENCE [LARGE SCALE GENOMIC DNA]</scope>
    <source>
        <strain evidence="2">DOLZORAL124_49_17</strain>
    </source>
</reference>
<dbReference type="EMBL" id="PDPS01000034">
    <property type="protein sequence ID" value="PID56487.1"/>
    <property type="molecule type" value="Genomic_DNA"/>
</dbReference>
<evidence type="ECO:0000313" key="3">
    <source>
        <dbReference type="Proteomes" id="UP000229740"/>
    </source>
</evidence>
<feature type="transmembrane region" description="Helical" evidence="1">
    <location>
        <begin position="60"/>
        <end position="81"/>
    </location>
</feature>
<dbReference type="PANTHER" id="PTHR37309:SF1">
    <property type="entry name" value="SLR0284 PROTEIN"/>
    <property type="match status" value="1"/>
</dbReference>
<proteinExistence type="predicted"/>
<feature type="transmembrane region" description="Helical" evidence="1">
    <location>
        <begin position="87"/>
        <end position="110"/>
    </location>
</feature>
<keyword evidence="1" id="KW-0812">Transmembrane</keyword>
<dbReference type="Pfam" id="PF04020">
    <property type="entry name" value="Phage_holin_4_2"/>
    <property type="match status" value="1"/>
</dbReference>
<protein>
    <recommendedName>
        <fullName evidence="4">Phage holin family protein</fullName>
    </recommendedName>
</protein>
<evidence type="ECO:0008006" key="4">
    <source>
        <dbReference type="Google" id="ProtNLM"/>
    </source>
</evidence>
<dbReference type="Proteomes" id="UP000229740">
    <property type="component" value="Unassembled WGS sequence"/>
</dbReference>
<dbReference type="AlphaFoldDB" id="A0A2G6E3E7"/>
<sequence>MIILIKLCIVAAAMLIVSYLLEGVRVQNFGAALIAAVILGLVNALIKPILMFLVSPLNILTLGLFTFVINGVIFKLSAAFIDGIEVKGWLSAMFGAALISCVSTIASWVLL</sequence>
<accession>A0A2G6E3E7</accession>
<feature type="transmembrane region" description="Helical" evidence="1">
    <location>
        <begin position="33"/>
        <end position="53"/>
    </location>
</feature>
<dbReference type="InterPro" id="IPR007165">
    <property type="entry name" value="Phage_holin_4_2"/>
</dbReference>
<organism evidence="2 3">
    <name type="scientific">candidate division KSB3 bacterium</name>
    <dbReference type="NCBI Taxonomy" id="2044937"/>
    <lineage>
        <taxon>Bacteria</taxon>
        <taxon>candidate division KSB3</taxon>
    </lineage>
</organism>
<keyword evidence="1" id="KW-0472">Membrane</keyword>
<comment type="caution">
    <text evidence="2">The sequence shown here is derived from an EMBL/GenBank/DDBJ whole genome shotgun (WGS) entry which is preliminary data.</text>
</comment>
<dbReference type="PANTHER" id="PTHR37309">
    <property type="entry name" value="SLR0284 PROTEIN"/>
    <property type="match status" value="1"/>
</dbReference>
<evidence type="ECO:0000256" key="1">
    <source>
        <dbReference type="SAM" id="Phobius"/>
    </source>
</evidence>